<feature type="compositionally biased region" description="Polar residues" evidence="1">
    <location>
        <begin position="101"/>
        <end position="114"/>
    </location>
</feature>
<dbReference type="Proteomes" id="UP000250266">
    <property type="component" value="Unassembled WGS sequence"/>
</dbReference>
<reference evidence="2 3" key="1">
    <citation type="journal article" date="2016" name="Nat. Commun.">
        <title>Ectomycorrhizal ecology is imprinted in the genome of the dominant symbiotic fungus Cenococcum geophilum.</title>
        <authorList>
            <consortium name="DOE Joint Genome Institute"/>
            <person name="Peter M."/>
            <person name="Kohler A."/>
            <person name="Ohm R.A."/>
            <person name="Kuo A."/>
            <person name="Krutzmann J."/>
            <person name="Morin E."/>
            <person name="Arend M."/>
            <person name="Barry K.W."/>
            <person name="Binder M."/>
            <person name="Choi C."/>
            <person name="Clum A."/>
            <person name="Copeland A."/>
            <person name="Grisel N."/>
            <person name="Haridas S."/>
            <person name="Kipfer T."/>
            <person name="LaButti K."/>
            <person name="Lindquist E."/>
            <person name="Lipzen A."/>
            <person name="Maire R."/>
            <person name="Meier B."/>
            <person name="Mihaltcheva S."/>
            <person name="Molinier V."/>
            <person name="Murat C."/>
            <person name="Poggeler S."/>
            <person name="Quandt C.A."/>
            <person name="Sperisen C."/>
            <person name="Tritt A."/>
            <person name="Tisserant E."/>
            <person name="Crous P.W."/>
            <person name="Henrissat B."/>
            <person name="Nehls U."/>
            <person name="Egli S."/>
            <person name="Spatafora J.W."/>
            <person name="Grigoriev I.V."/>
            <person name="Martin F.M."/>
        </authorList>
    </citation>
    <scope>NUCLEOTIDE SEQUENCE [LARGE SCALE GENOMIC DNA]</scope>
    <source>
        <strain evidence="2 3">CBS 459.81</strain>
    </source>
</reference>
<evidence type="ECO:0000256" key="1">
    <source>
        <dbReference type="SAM" id="MobiDB-lite"/>
    </source>
</evidence>
<feature type="region of interest" description="Disordered" evidence="1">
    <location>
        <begin position="292"/>
        <end position="386"/>
    </location>
</feature>
<dbReference type="InterPro" id="IPR050656">
    <property type="entry name" value="PINX1"/>
</dbReference>
<feature type="region of interest" description="Disordered" evidence="1">
    <location>
        <begin position="570"/>
        <end position="671"/>
    </location>
</feature>
<feature type="compositionally biased region" description="Low complexity" evidence="1">
    <location>
        <begin position="115"/>
        <end position="133"/>
    </location>
</feature>
<feature type="compositionally biased region" description="Basic residues" evidence="1">
    <location>
        <begin position="652"/>
        <end position="662"/>
    </location>
</feature>
<feature type="compositionally biased region" description="Basic and acidic residues" evidence="1">
    <location>
        <begin position="309"/>
        <end position="348"/>
    </location>
</feature>
<keyword evidence="3" id="KW-1185">Reference proteome</keyword>
<evidence type="ECO:0008006" key="4">
    <source>
        <dbReference type="Google" id="ProtNLM"/>
    </source>
</evidence>
<proteinExistence type="predicted"/>
<feature type="region of interest" description="Disordered" evidence="1">
    <location>
        <begin position="533"/>
        <end position="553"/>
    </location>
</feature>
<sequence length="671" mass="75392">MDASAILKGHGWRGAGHSLDHHGRGIVKPLLISNKQDLLGVGKKKPAHNVSDQWWMRAFDESLKEFGTGKKASCDFVRETGINRGGLYGFFVKGEGLSGTVTSTDENSSAESLATTNPQSGSSTPPTSTTSSSEDMAIDESVTLAVAQALVNDDLPKESKKRKRQKGESNEDVRKRRKSERQEKVRQDIVAKREKAAGEGTVDPVVDAEKKKMEEINRKATMLIKSASKRGKYGPVLPHPSTSQSQVSTEGNVVEDPERPGKKLTYKAAKYAREKAMRTAKRELKARLIAEAQARGELPNSDNLSPEELLEKHEKAEKAKSKDQGSEKQAMKTARMEEKERAKQERREAKKARQLLKSENRRKTAEAHMEARRQKEERLKSMQDFASNPDEIKFGVEVTGQKLKKVPGYGYMEKYPSAKEKKERKQAAQAEELGISVEELKVKLDAERKTKELLSVQKPLTAEEKEKYAARAAEKGMTIEAYVARRIEKKEEKKAAKKSEEAENNAIGFVVDTIGNKNLLARADLHVSTELKPIAPDGTLPRDPALWEGRPVKSLTKAERKARLEWMRERRRQRKEARGESGVSKAEKSKRRAEMKIEMQRNLTRKLLVEQGKEKGATKEDVETARRRAKKILKEEKKERKGKANKLAGKEKGRHRVSRQAKLRNAGGRNE</sequence>
<dbReference type="OrthoDB" id="3366546at2759"/>
<feature type="compositionally biased region" description="Basic and acidic residues" evidence="1">
    <location>
        <begin position="356"/>
        <end position="381"/>
    </location>
</feature>
<dbReference type="AlphaFoldDB" id="A0A8E2EIS0"/>
<dbReference type="EMBL" id="KV744835">
    <property type="protein sequence ID" value="OCK84548.1"/>
    <property type="molecule type" value="Genomic_DNA"/>
</dbReference>
<feature type="compositionally biased region" description="Basic and acidic residues" evidence="1">
    <location>
        <begin position="607"/>
        <end position="639"/>
    </location>
</feature>
<accession>A0A8E2EIS0</accession>
<name>A0A8E2EIS0_9PEZI</name>
<organism evidence="2 3">
    <name type="scientific">Lepidopterella palustris CBS 459.81</name>
    <dbReference type="NCBI Taxonomy" id="1314670"/>
    <lineage>
        <taxon>Eukaryota</taxon>
        <taxon>Fungi</taxon>
        <taxon>Dikarya</taxon>
        <taxon>Ascomycota</taxon>
        <taxon>Pezizomycotina</taxon>
        <taxon>Dothideomycetes</taxon>
        <taxon>Pleosporomycetidae</taxon>
        <taxon>Mytilinidiales</taxon>
        <taxon>Argynnaceae</taxon>
        <taxon>Lepidopterella</taxon>
    </lineage>
</organism>
<dbReference type="PANTHER" id="PTHR23149">
    <property type="entry name" value="G PATCH DOMAIN CONTAINING PROTEIN"/>
    <property type="match status" value="1"/>
</dbReference>
<gene>
    <name evidence="2" type="ORF">K432DRAFT_288745</name>
</gene>
<feature type="region of interest" description="Disordered" evidence="1">
    <location>
        <begin position="226"/>
        <end position="267"/>
    </location>
</feature>
<feature type="compositionally biased region" description="Basic and acidic residues" evidence="1">
    <location>
        <begin position="166"/>
        <end position="196"/>
    </location>
</feature>
<feature type="compositionally biased region" description="Polar residues" evidence="1">
    <location>
        <begin position="240"/>
        <end position="251"/>
    </location>
</feature>
<evidence type="ECO:0000313" key="2">
    <source>
        <dbReference type="EMBL" id="OCK84548.1"/>
    </source>
</evidence>
<evidence type="ECO:0000313" key="3">
    <source>
        <dbReference type="Proteomes" id="UP000250266"/>
    </source>
</evidence>
<dbReference type="PANTHER" id="PTHR23149:SF33">
    <property type="entry name" value="PROTEIN TMA23"/>
    <property type="match status" value="1"/>
</dbReference>
<feature type="region of interest" description="Disordered" evidence="1">
    <location>
        <begin position="150"/>
        <end position="196"/>
    </location>
</feature>
<feature type="region of interest" description="Disordered" evidence="1">
    <location>
        <begin position="101"/>
        <end position="135"/>
    </location>
</feature>
<protein>
    <recommendedName>
        <fullName evidence="4">G-patch domain-containing protein</fullName>
    </recommendedName>
</protein>